<evidence type="ECO:0000313" key="2">
    <source>
        <dbReference type="EMBL" id="VAW49551.1"/>
    </source>
</evidence>
<organism evidence="2">
    <name type="scientific">hydrothermal vent metagenome</name>
    <dbReference type="NCBI Taxonomy" id="652676"/>
    <lineage>
        <taxon>unclassified sequences</taxon>
        <taxon>metagenomes</taxon>
        <taxon>ecological metagenomes</taxon>
    </lineage>
</organism>
<keyword evidence="1" id="KW-1133">Transmembrane helix</keyword>
<dbReference type="EMBL" id="UOFC01000289">
    <property type="protein sequence ID" value="VAW49551.1"/>
    <property type="molecule type" value="Genomic_DNA"/>
</dbReference>
<reference evidence="2" key="1">
    <citation type="submission" date="2018-06" db="EMBL/GenBank/DDBJ databases">
        <authorList>
            <person name="Zhirakovskaya E."/>
        </authorList>
    </citation>
    <scope>NUCLEOTIDE SEQUENCE</scope>
</reference>
<accession>A0A3B0W2M9</accession>
<evidence type="ECO:0000256" key="1">
    <source>
        <dbReference type="SAM" id="Phobius"/>
    </source>
</evidence>
<keyword evidence="1" id="KW-0812">Transmembrane</keyword>
<feature type="transmembrane region" description="Helical" evidence="1">
    <location>
        <begin position="24"/>
        <end position="42"/>
    </location>
</feature>
<proteinExistence type="predicted"/>
<keyword evidence="1" id="KW-0472">Membrane</keyword>
<protein>
    <submittedName>
        <fullName evidence="2">Uncharacterized protein</fullName>
    </submittedName>
</protein>
<gene>
    <name evidence="2" type="ORF">MNBD_GAMMA03-926</name>
</gene>
<sequence>MDIMDINQKLEEAKSLFDLSQSDIILLSSYLLFVAIWGISIYQRK</sequence>
<dbReference type="AlphaFoldDB" id="A0A3B0W2M9"/>
<name>A0A3B0W2M9_9ZZZZ</name>